<evidence type="ECO:0000313" key="1">
    <source>
        <dbReference type="EMBL" id="MBF4376515.1"/>
    </source>
</evidence>
<accession>A0AAW4BFX1</accession>
<dbReference type="EMBL" id="RDPI01000871">
    <property type="protein sequence ID" value="MBF4376515.1"/>
    <property type="molecule type" value="Genomic_DNA"/>
</dbReference>
<protein>
    <submittedName>
        <fullName evidence="2">Uncharacterized protein</fullName>
    </submittedName>
</protein>
<evidence type="ECO:0000313" key="2">
    <source>
        <dbReference type="EMBL" id="MBF4435936.1"/>
    </source>
</evidence>
<dbReference type="Proteomes" id="UP000726136">
    <property type="component" value="Unassembled WGS sequence"/>
</dbReference>
<proteinExistence type="predicted"/>
<gene>
    <name evidence="1" type="ORF">EAY46_26405</name>
    <name evidence="2" type="ORF">ERJ77_15660</name>
</gene>
<name>A0AAW4BFX1_VIBAN</name>
<evidence type="ECO:0000313" key="4">
    <source>
        <dbReference type="Proteomes" id="UP000786185"/>
    </source>
</evidence>
<dbReference type="EMBL" id="SCLC01000023">
    <property type="protein sequence ID" value="MBF4435936.1"/>
    <property type="molecule type" value="Genomic_DNA"/>
</dbReference>
<reference evidence="2 3" key="1">
    <citation type="journal article" date="2021" name="PeerJ">
        <title>Analysis of 44 Vibrio anguillarum genomes reveals high genetic diversity.</title>
        <authorList>
            <person name="Hansen M.J."/>
            <person name="Dalsgaard I."/>
        </authorList>
    </citation>
    <scope>NUCLEOTIDE SEQUENCE</scope>
    <source>
        <strain evidence="1 3">040915-1/1B</strain>
        <strain evidence="2">850617-1/1</strain>
    </source>
</reference>
<keyword evidence="3" id="KW-1185">Reference proteome</keyword>
<sequence length="112" mass="12825">MAYVIADTGFANQKLYAFYPVQDEEQINWNLVSIVSTNYDHDGSILLTAETLRELQEKNVAIFESKKSAKAVYHKLGIPNCRYVRLILSITHEFKTRNGSYCSSWTDLNSKV</sequence>
<organism evidence="2 4">
    <name type="scientific">Vibrio anguillarum</name>
    <name type="common">Listonella anguillarum</name>
    <dbReference type="NCBI Taxonomy" id="55601"/>
    <lineage>
        <taxon>Bacteria</taxon>
        <taxon>Pseudomonadati</taxon>
        <taxon>Pseudomonadota</taxon>
        <taxon>Gammaproteobacteria</taxon>
        <taxon>Vibrionales</taxon>
        <taxon>Vibrionaceae</taxon>
        <taxon>Vibrio</taxon>
    </lineage>
</organism>
<dbReference type="RefSeq" id="WP_129533092.1">
    <property type="nucleotide sequence ID" value="NZ_CP022469.1"/>
</dbReference>
<evidence type="ECO:0000313" key="3">
    <source>
        <dbReference type="Proteomes" id="UP000726136"/>
    </source>
</evidence>
<comment type="caution">
    <text evidence="2">The sequence shown here is derived from an EMBL/GenBank/DDBJ whole genome shotgun (WGS) entry which is preliminary data.</text>
</comment>
<dbReference type="AlphaFoldDB" id="A0AAW4BFX1"/>
<dbReference type="Proteomes" id="UP000786185">
    <property type="component" value="Unassembled WGS sequence"/>
</dbReference>